<dbReference type="OrthoDB" id="431202at2759"/>
<feature type="transmembrane region" description="Helical" evidence="2">
    <location>
        <begin position="209"/>
        <end position="230"/>
    </location>
</feature>
<protein>
    <submittedName>
        <fullName evidence="3">Uncharacterized protein</fullName>
    </submittedName>
</protein>
<sequence>MSVSSTYTFDHSSPMPSHSPVNMSGGSDLNKDAEETHCGHGDLRGVLGLFVQALLAFLAFTSLIVKRYCEPKHSRRPWKIWFFDTSKQGVGAAVLHFANLFLSDVFAGDPCTWYFISFLLDSTVGLLVIYLGLKSCQLLAHRYGWKTLYFGEYGDPARCDAWVGQCALYILVMIVTKILMTLLVLFKFWTDVRKFLMDPISNPELEIVIVMFMVPLVVNAIVFWVVDNFLKQSIQNTKSIYINSSVNEGRVKYFHNSDSLKCYSRIEPTEDPDCDMLLSAEDDVEARHRTTDSLDRFTR</sequence>
<feature type="transmembrane region" description="Helical" evidence="2">
    <location>
        <begin position="49"/>
        <end position="69"/>
    </location>
</feature>
<feature type="region of interest" description="Disordered" evidence="1">
    <location>
        <begin position="1"/>
        <end position="26"/>
    </location>
</feature>
<keyword evidence="2" id="KW-0472">Membrane</keyword>
<dbReference type="PANTHER" id="PTHR31735:SF1">
    <property type="entry name" value="VACUOLAR MEMBRANE PROTEIN YPL162C"/>
    <property type="match status" value="1"/>
</dbReference>
<feature type="transmembrane region" description="Helical" evidence="2">
    <location>
        <begin position="113"/>
        <end position="133"/>
    </location>
</feature>
<reference evidence="3" key="1">
    <citation type="submission" date="2021-04" db="EMBL/GenBank/DDBJ databases">
        <authorList>
            <consortium name="Molecular Ecology Group"/>
        </authorList>
    </citation>
    <scope>NUCLEOTIDE SEQUENCE</scope>
</reference>
<organism evidence="3 4">
    <name type="scientific">Candidula unifasciata</name>
    <dbReference type="NCBI Taxonomy" id="100452"/>
    <lineage>
        <taxon>Eukaryota</taxon>
        <taxon>Metazoa</taxon>
        <taxon>Spiralia</taxon>
        <taxon>Lophotrochozoa</taxon>
        <taxon>Mollusca</taxon>
        <taxon>Gastropoda</taxon>
        <taxon>Heterobranchia</taxon>
        <taxon>Euthyneura</taxon>
        <taxon>Panpulmonata</taxon>
        <taxon>Eupulmonata</taxon>
        <taxon>Stylommatophora</taxon>
        <taxon>Helicina</taxon>
        <taxon>Helicoidea</taxon>
        <taxon>Geomitridae</taxon>
        <taxon>Candidula</taxon>
    </lineage>
</organism>
<dbReference type="PANTHER" id="PTHR31735">
    <property type="entry name" value="VACUOLAR MEMBRANE PROTEIN YPL162C"/>
    <property type="match status" value="1"/>
</dbReference>
<evidence type="ECO:0000313" key="4">
    <source>
        <dbReference type="Proteomes" id="UP000678393"/>
    </source>
</evidence>
<keyword evidence="2" id="KW-0812">Transmembrane</keyword>
<evidence type="ECO:0000256" key="1">
    <source>
        <dbReference type="SAM" id="MobiDB-lite"/>
    </source>
</evidence>
<dbReference type="Proteomes" id="UP000678393">
    <property type="component" value="Unassembled WGS sequence"/>
</dbReference>
<evidence type="ECO:0000256" key="2">
    <source>
        <dbReference type="SAM" id="Phobius"/>
    </source>
</evidence>
<keyword evidence="4" id="KW-1185">Reference proteome</keyword>
<dbReference type="InterPro" id="IPR022127">
    <property type="entry name" value="STIMATE/YPL162C"/>
</dbReference>
<comment type="caution">
    <text evidence="3">The sequence shown here is derived from an EMBL/GenBank/DDBJ whole genome shotgun (WGS) entry which is preliminary data.</text>
</comment>
<dbReference type="EMBL" id="CAJHNH020006412">
    <property type="protein sequence ID" value="CAG5133685.1"/>
    <property type="molecule type" value="Genomic_DNA"/>
</dbReference>
<dbReference type="Pfam" id="PF12400">
    <property type="entry name" value="STIMATE"/>
    <property type="match status" value="1"/>
</dbReference>
<gene>
    <name evidence="3" type="ORF">CUNI_LOCUS19243</name>
</gene>
<proteinExistence type="predicted"/>
<feature type="transmembrane region" description="Helical" evidence="2">
    <location>
        <begin position="166"/>
        <end position="189"/>
    </location>
</feature>
<dbReference type="AlphaFoldDB" id="A0A8S4A161"/>
<accession>A0A8S4A161</accession>
<evidence type="ECO:0000313" key="3">
    <source>
        <dbReference type="EMBL" id="CAG5133685.1"/>
    </source>
</evidence>
<dbReference type="GO" id="GO:0016020">
    <property type="term" value="C:membrane"/>
    <property type="evidence" value="ECO:0007669"/>
    <property type="project" value="TreeGrafter"/>
</dbReference>
<keyword evidence="2" id="KW-1133">Transmembrane helix</keyword>
<name>A0A8S4A161_9EUPU</name>